<dbReference type="SUPFAM" id="SSF48371">
    <property type="entry name" value="ARM repeat"/>
    <property type="match status" value="1"/>
</dbReference>
<dbReference type="SUPFAM" id="SSF56349">
    <property type="entry name" value="DNA breaking-rejoining enzymes"/>
    <property type="match status" value="1"/>
</dbReference>
<dbReference type="InterPro" id="IPR011989">
    <property type="entry name" value="ARM-like"/>
</dbReference>
<evidence type="ECO:0000256" key="2">
    <source>
        <dbReference type="ARBA" id="ARBA00023172"/>
    </source>
</evidence>
<dbReference type="PANTHER" id="PTHR10648">
    <property type="entry name" value="SERINE/THREONINE-PROTEIN PHOSPHATASE PP2A 65 KDA REGULATORY SUBUNIT"/>
    <property type="match status" value="1"/>
</dbReference>
<dbReference type="Gene3D" id="1.10.443.10">
    <property type="entry name" value="Intergrase catalytic core"/>
    <property type="match status" value="1"/>
</dbReference>
<feature type="region of interest" description="Disordered" evidence="4">
    <location>
        <begin position="414"/>
        <end position="458"/>
    </location>
</feature>
<comment type="caution">
    <text evidence="5">The sequence shown here is derived from an EMBL/GenBank/DDBJ whole genome shotgun (WGS) entry which is preliminary data.</text>
</comment>
<evidence type="ECO:0000313" key="6">
    <source>
        <dbReference type="Proteomes" id="UP001642464"/>
    </source>
</evidence>
<reference evidence="5 6" key="1">
    <citation type="submission" date="2024-02" db="EMBL/GenBank/DDBJ databases">
        <authorList>
            <person name="Chen Y."/>
            <person name="Shah S."/>
            <person name="Dougan E. K."/>
            <person name="Thang M."/>
            <person name="Chan C."/>
        </authorList>
    </citation>
    <scope>NUCLEOTIDE SEQUENCE [LARGE SCALE GENOMIC DNA]</scope>
</reference>
<feature type="repeat" description="HEAT" evidence="3">
    <location>
        <begin position="186"/>
        <end position="224"/>
    </location>
</feature>
<dbReference type="InterPro" id="IPR016024">
    <property type="entry name" value="ARM-type_fold"/>
</dbReference>
<dbReference type="PROSITE" id="PS50077">
    <property type="entry name" value="HEAT_REPEAT"/>
    <property type="match status" value="1"/>
</dbReference>
<gene>
    <name evidence="5" type="ORF">SCF082_LOCUS6045</name>
</gene>
<sequence>MAGDEMQLSGFGGYRAWHSRIWKLTNSWFEKLTKDPHWGVKKATAENLVQFAMTMPASHRRESFEQMVNSLLNDTSRFVSCAMLQQLGYFIGCLEEASSVPKRLLEQYLDVVSTSKANPDAADMSYHCAYTFAAVVRTMGASEWPALKAAFSALCGDAQAKTRKAMAASCHVVAQSLGPDLVEQEVLPSFEAFLQDAQLEVRMAAIKTVASLLQAAPRPVVQRRILQALTGGMAKVKNWRCRQLAAQQLGTEDPESKTYMAMRRYQTKQIRDDTTKKIESCQRVDITVELRGDYERHKLKEMRDQKQHHGILETDGPWKPNWSLTENAVKAMKNVLAQSDEGRCYAERISGHSFRRSRITHLVRHDLVHRNMSPQLLLKIAGHRSLDVTYKYIDEKNLGPLSLEEGVVAILSGSEPRPPLQRATRGWPLGKPRGPKKPIERPAAASDSPKCNSSTHRAAYSRYDTEYRRDKPHLTPRLLLTARGNSFRYGSAMASGCWGWKDGYSSAKLSLLRDEGQHGCQR</sequence>
<evidence type="ECO:0000256" key="3">
    <source>
        <dbReference type="PROSITE-ProRule" id="PRU00103"/>
    </source>
</evidence>
<dbReference type="InterPro" id="IPR013762">
    <property type="entry name" value="Integrase-like_cat_sf"/>
</dbReference>
<proteinExistence type="predicted"/>
<dbReference type="Proteomes" id="UP001642464">
    <property type="component" value="Unassembled WGS sequence"/>
</dbReference>
<dbReference type="InterPro" id="IPR021133">
    <property type="entry name" value="HEAT_type_2"/>
</dbReference>
<keyword evidence="6" id="KW-1185">Reference proteome</keyword>
<accession>A0ABP0IA44</accession>
<evidence type="ECO:0000256" key="4">
    <source>
        <dbReference type="SAM" id="MobiDB-lite"/>
    </source>
</evidence>
<dbReference type="InterPro" id="IPR011010">
    <property type="entry name" value="DNA_brk_join_enz"/>
</dbReference>
<dbReference type="InterPro" id="IPR051023">
    <property type="entry name" value="PP2A_Regulatory_Subunit_A"/>
</dbReference>
<dbReference type="EMBL" id="CAXAMM010003335">
    <property type="protein sequence ID" value="CAK8999449.1"/>
    <property type="molecule type" value="Genomic_DNA"/>
</dbReference>
<keyword evidence="2" id="KW-0233">DNA recombination</keyword>
<dbReference type="PANTHER" id="PTHR10648:SF1">
    <property type="entry name" value="SERINE_THREONINE-PROTEIN PHOSPHATASE 4 REGULATORY SUBUNIT 1"/>
    <property type="match status" value="1"/>
</dbReference>
<organism evidence="5 6">
    <name type="scientific">Durusdinium trenchii</name>
    <dbReference type="NCBI Taxonomy" id="1381693"/>
    <lineage>
        <taxon>Eukaryota</taxon>
        <taxon>Sar</taxon>
        <taxon>Alveolata</taxon>
        <taxon>Dinophyceae</taxon>
        <taxon>Suessiales</taxon>
        <taxon>Symbiodiniaceae</taxon>
        <taxon>Durusdinium</taxon>
    </lineage>
</organism>
<evidence type="ECO:0000313" key="5">
    <source>
        <dbReference type="EMBL" id="CAK8999449.1"/>
    </source>
</evidence>
<dbReference type="Gene3D" id="1.25.10.10">
    <property type="entry name" value="Leucine-rich Repeat Variant"/>
    <property type="match status" value="1"/>
</dbReference>
<protein>
    <submittedName>
        <fullName evidence="5">Serine/threonine-protein phosphatase 4 regulatory subunit 1</fullName>
    </submittedName>
</protein>
<name>A0ABP0IA44_9DINO</name>
<keyword evidence="1" id="KW-0677">Repeat</keyword>
<evidence type="ECO:0000256" key="1">
    <source>
        <dbReference type="ARBA" id="ARBA00022737"/>
    </source>
</evidence>